<dbReference type="Proteomes" id="UP000095743">
    <property type="component" value="Chromosome"/>
</dbReference>
<dbReference type="PROSITE" id="PS00850">
    <property type="entry name" value="GLY_RADICAL_1"/>
    <property type="match status" value="1"/>
</dbReference>
<reference evidence="6 7" key="1">
    <citation type="submission" date="2016-09" db="EMBL/GenBank/DDBJ databases">
        <title>Genomic analysis reveals versatility of anaerobic energy metabolism of Geosporobacter ferrireducens IRF9 of phylum Firmicutes.</title>
        <authorList>
            <person name="Kim S.-J."/>
        </authorList>
    </citation>
    <scope>NUCLEOTIDE SEQUENCE [LARGE SCALE GENOMIC DNA]</scope>
    <source>
        <strain evidence="6 7">IRF9</strain>
    </source>
</reference>
<feature type="domain" description="Glycine radical" evidence="4">
    <location>
        <begin position="680"/>
        <end position="800"/>
    </location>
</feature>
<gene>
    <name evidence="6" type="ORF">Gferi_09655</name>
</gene>
<accession>A0A1D8GFY8</accession>
<protein>
    <recommendedName>
        <fullName evidence="8">Pyruvate formate-lyase</fullName>
    </recommendedName>
</protein>
<organism evidence="6 7">
    <name type="scientific">Geosporobacter ferrireducens</name>
    <dbReference type="NCBI Taxonomy" id="1424294"/>
    <lineage>
        <taxon>Bacteria</taxon>
        <taxon>Bacillati</taxon>
        <taxon>Bacillota</taxon>
        <taxon>Clostridia</taxon>
        <taxon>Peptostreptococcales</taxon>
        <taxon>Thermotaleaceae</taxon>
        <taxon>Geosporobacter</taxon>
    </lineage>
</organism>
<dbReference type="PANTHER" id="PTHR43641:SF2">
    <property type="entry name" value="DEHYDRATASE YBIW-RELATED"/>
    <property type="match status" value="1"/>
</dbReference>
<dbReference type="RefSeq" id="WP_069975913.1">
    <property type="nucleotide sequence ID" value="NZ_CP017269.1"/>
</dbReference>
<keyword evidence="1 3" id="KW-0556">Organic radical</keyword>
<dbReference type="PANTHER" id="PTHR43641">
    <property type="entry name" value="FORMATE ACETYLTRANSFERASE 3-RELATED"/>
    <property type="match status" value="1"/>
</dbReference>
<evidence type="ECO:0000313" key="6">
    <source>
        <dbReference type="EMBL" id="AOT69821.1"/>
    </source>
</evidence>
<evidence type="ECO:0000256" key="2">
    <source>
        <dbReference type="ARBA" id="ARBA00023239"/>
    </source>
</evidence>
<dbReference type="InterPro" id="IPR001150">
    <property type="entry name" value="Gly_radical"/>
</dbReference>
<proteinExistence type="predicted"/>
<dbReference type="InterPro" id="IPR019777">
    <property type="entry name" value="Form_AcTrfase_GR_CS"/>
</dbReference>
<evidence type="ECO:0000313" key="7">
    <source>
        <dbReference type="Proteomes" id="UP000095743"/>
    </source>
</evidence>
<dbReference type="KEGG" id="gfe:Gferi_09655"/>
<feature type="modified residue" description="Glycine radical" evidence="3">
    <location>
        <position position="775"/>
    </location>
</feature>
<evidence type="ECO:0000256" key="3">
    <source>
        <dbReference type="PROSITE-ProRule" id="PRU00493"/>
    </source>
</evidence>
<sequence length="800" mass="90532">MNDRVKRMKDRLRINRYPLCIEKFRIANETLEVTEGMPQIIRRAKIHANVLENITIFIEEDDLIAGAGASKPFGLEIDYEYGIWTPDEVEALKSEVYTIDPEDEKELYELNDKFSGSSLNSNLVKAMGEILGEDERLWPFMKSSVVLPPWKDKEGGSGGGFAQSGMGLGPGFFLVVIDFEKILTKGARAIIEECRQELKNLRYFKRDSIEKKHFLEAVIIVYEAWIRFANRYAELAEKLAKEENDFLRKNELLNIAKICRKVPEYPAESFKEAIQSFWFTFLLACPSPTAAAGRFDQYMYPYYRKDIDEGKITDEEVIELIELLRIKEMKMNRVSGKANRKKNAGMAKWHNWTLGGVKADGSDAANELTSLVMKSALDTQLPHFTCTLRVHKDTSLDLIVEGLKVVRTGLGMPAFVGDESYIKFFEKHGCATEDARDYAMTGCLDGNIPALTRTQTAIMFIVAEAFDIFMHNGYCPFSKEMVGIETGTVTEFKTFEEYEKAFYKQMDYLLHLAAERCNVEMISQRALFPDPFRSSLMKDGIKLGKDMLNRTFDFDNAACLVAVGVINVADSMAAVKDLVFDKKKYTMSQLMEALEADWIGYEQMHKDFLRVPKYGNNEALPDLIASNIYQQYAKLLSTIEHAYGGYVVPTAISITAHQPGGLAVGALPDGRKAKTILADGSMSPMQGRDMNGPLAVLHSAMKINQDEYQATLLNMKFHPTALQRDEDLYKLASVMKTYFTNGGKHIQFNVIDQETLIEAQKNPDDYRDVVVRVAGYSAYFTALTKEVQDEVINRTGFKNI</sequence>
<dbReference type="PROSITE" id="PS51149">
    <property type="entry name" value="GLY_RADICAL_2"/>
    <property type="match status" value="1"/>
</dbReference>
<dbReference type="PROSITE" id="PS51554">
    <property type="entry name" value="PFL"/>
    <property type="match status" value="1"/>
</dbReference>
<dbReference type="Gene3D" id="3.20.70.20">
    <property type="match status" value="1"/>
</dbReference>
<evidence type="ECO:0000259" key="4">
    <source>
        <dbReference type="PROSITE" id="PS51149"/>
    </source>
</evidence>
<evidence type="ECO:0000259" key="5">
    <source>
        <dbReference type="PROSITE" id="PS51554"/>
    </source>
</evidence>
<dbReference type="GO" id="GO:0016829">
    <property type="term" value="F:lyase activity"/>
    <property type="evidence" value="ECO:0007669"/>
    <property type="project" value="UniProtKB-KW"/>
</dbReference>
<evidence type="ECO:0008006" key="8">
    <source>
        <dbReference type="Google" id="ProtNLM"/>
    </source>
</evidence>
<evidence type="ECO:0000256" key="1">
    <source>
        <dbReference type="ARBA" id="ARBA00022818"/>
    </source>
</evidence>
<dbReference type="GO" id="GO:0005829">
    <property type="term" value="C:cytosol"/>
    <property type="evidence" value="ECO:0007669"/>
    <property type="project" value="TreeGrafter"/>
</dbReference>
<dbReference type="InterPro" id="IPR004184">
    <property type="entry name" value="PFL_dom"/>
</dbReference>
<dbReference type="Pfam" id="PF01228">
    <property type="entry name" value="Gly_radical"/>
    <property type="match status" value="1"/>
</dbReference>
<dbReference type="SUPFAM" id="SSF51998">
    <property type="entry name" value="PFL-like glycyl radical enzymes"/>
    <property type="match status" value="1"/>
</dbReference>
<dbReference type="InterPro" id="IPR051215">
    <property type="entry name" value="GRE"/>
</dbReference>
<dbReference type="EMBL" id="CP017269">
    <property type="protein sequence ID" value="AOT69821.1"/>
    <property type="molecule type" value="Genomic_DNA"/>
</dbReference>
<name>A0A1D8GFY8_9FIRM</name>
<keyword evidence="2" id="KW-0456">Lyase</keyword>
<dbReference type="STRING" id="1424294.Gferi_09655"/>
<keyword evidence="7" id="KW-1185">Reference proteome</keyword>
<dbReference type="Pfam" id="PF02901">
    <property type="entry name" value="PFL-like"/>
    <property type="match status" value="1"/>
</dbReference>
<feature type="domain" description="PFL" evidence="5">
    <location>
        <begin position="3"/>
        <end position="672"/>
    </location>
</feature>
<dbReference type="AlphaFoldDB" id="A0A1D8GFY8"/>